<dbReference type="GO" id="GO:0005922">
    <property type="term" value="C:connexin complex"/>
    <property type="evidence" value="ECO:0007669"/>
    <property type="project" value="InterPro"/>
</dbReference>
<proteinExistence type="predicted"/>
<evidence type="ECO:0000256" key="5">
    <source>
        <dbReference type="ARBA" id="ARBA00023136"/>
    </source>
</evidence>
<evidence type="ECO:0000256" key="2">
    <source>
        <dbReference type="ARBA" id="ARBA00022475"/>
    </source>
</evidence>
<keyword evidence="2" id="KW-1003">Cell membrane</keyword>
<dbReference type="EMBL" id="CADEAL010004086">
    <property type="protein sequence ID" value="CAB1451330.1"/>
    <property type="molecule type" value="Genomic_DNA"/>
</dbReference>
<dbReference type="Pfam" id="PF00029">
    <property type="entry name" value="Connexin"/>
    <property type="match status" value="1"/>
</dbReference>
<keyword evidence="5 6" id="KW-0472">Membrane</keyword>
<comment type="subcellular location">
    <subcellularLocation>
        <location evidence="1">Cell membrane</location>
        <topology evidence="1">Multi-pass membrane protein</topology>
    </subcellularLocation>
</comment>
<evidence type="ECO:0000313" key="8">
    <source>
        <dbReference type="EMBL" id="CAB1451330.1"/>
    </source>
</evidence>
<dbReference type="PANTHER" id="PTHR11984:SF20">
    <property type="entry name" value="GAP JUNCTION BETA-1 PROTEIN"/>
    <property type="match status" value="1"/>
</dbReference>
<feature type="transmembrane region" description="Helical" evidence="6">
    <location>
        <begin position="27"/>
        <end position="46"/>
    </location>
</feature>
<reference evidence="8" key="1">
    <citation type="submission" date="2020-03" db="EMBL/GenBank/DDBJ databases">
        <authorList>
            <person name="Weist P."/>
        </authorList>
    </citation>
    <scope>NUCLEOTIDE SEQUENCE</scope>
</reference>
<evidence type="ECO:0000259" key="7">
    <source>
        <dbReference type="Pfam" id="PF00029"/>
    </source>
</evidence>
<dbReference type="AlphaFoldDB" id="A0A9N7VN97"/>
<dbReference type="GO" id="GO:0005243">
    <property type="term" value="F:gap junction channel activity"/>
    <property type="evidence" value="ECO:0007669"/>
    <property type="project" value="TreeGrafter"/>
</dbReference>
<dbReference type="InterPro" id="IPR038359">
    <property type="entry name" value="Connexin_N_sf"/>
</dbReference>
<feature type="domain" description="Connexin N-terminal" evidence="7">
    <location>
        <begin position="15"/>
        <end position="232"/>
    </location>
</feature>
<keyword evidence="3 6" id="KW-0812">Transmembrane</keyword>
<dbReference type="InterPro" id="IPR013092">
    <property type="entry name" value="Connexin_N"/>
</dbReference>
<feature type="transmembrane region" description="Helical" evidence="6">
    <location>
        <begin position="151"/>
        <end position="175"/>
    </location>
</feature>
<dbReference type="GO" id="GO:0007267">
    <property type="term" value="P:cell-cell signaling"/>
    <property type="evidence" value="ECO:0007669"/>
    <property type="project" value="TreeGrafter"/>
</dbReference>
<evidence type="ECO:0000256" key="6">
    <source>
        <dbReference type="SAM" id="Phobius"/>
    </source>
</evidence>
<evidence type="ECO:0000256" key="4">
    <source>
        <dbReference type="ARBA" id="ARBA00022989"/>
    </source>
</evidence>
<dbReference type="Gene3D" id="1.20.1440.80">
    <property type="entry name" value="Gap junction channel protein cysteine-rich domain"/>
    <property type="match status" value="1"/>
</dbReference>
<gene>
    <name evidence="8" type="ORF">PLEPLA_LOCUS39023</name>
</gene>
<keyword evidence="9" id="KW-1185">Reference proteome</keyword>
<sequence length="239" mass="26779">MAALVTGLIPILRTAVDATTNYTGRSLWFGFLCIRVVILFLAELPFHKMDSDFTCNGTGDSLCTKACFNRLFHKPMVSAWNFLFVLVILSVMIMELFTSHLRSRAEKRRGQVKADMELAGQGTGEARVGTKDTEDTPGKMVINLRRDRGTVVFYLLSITLRILIESWFVFVLLGWNLPALDNGPFKCSTDICPELRVCVVRAAPEKRMSIYALASISGMIVVCSTSFCIYAIVHYLCHF</sequence>
<evidence type="ECO:0000256" key="1">
    <source>
        <dbReference type="ARBA" id="ARBA00004651"/>
    </source>
</evidence>
<dbReference type="Proteomes" id="UP001153269">
    <property type="component" value="Unassembled WGS sequence"/>
</dbReference>
<protein>
    <recommendedName>
        <fullName evidence="7">Connexin N-terminal domain-containing protein</fullName>
    </recommendedName>
</protein>
<dbReference type="PANTHER" id="PTHR11984">
    <property type="entry name" value="CONNEXIN"/>
    <property type="match status" value="1"/>
</dbReference>
<feature type="transmembrane region" description="Helical" evidence="6">
    <location>
        <begin position="210"/>
        <end position="233"/>
    </location>
</feature>
<evidence type="ECO:0000313" key="9">
    <source>
        <dbReference type="Proteomes" id="UP001153269"/>
    </source>
</evidence>
<accession>A0A9N7VN97</accession>
<evidence type="ECO:0000256" key="3">
    <source>
        <dbReference type="ARBA" id="ARBA00022692"/>
    </source>
</evidence>
<name>A0A9N7VN97_PLEPL</name>
<organism evidence="8 9">
    <name type="scientific">Pleuronectes platessa</name>
    <name type="common">European plaice</name>
    <dbReference type="NCBI Taxonomy" id="8262"/>
    <lineage>
        <taxon>Eukaryota</taxon>
        <taxon>Metazoa</taxon>
        <taxon>Chordata</taxon>
        <taxon>Craniata</taxon>
        <taxon>Vertebrata</taxon>
        <taxon>Euteleostomi</taxon>
        <taxon>Actinopterygii</taxon>
        <taxon>Neopterygii</taxon>
        <taxon>Teleostei</taxon>
        <taxon>Neoteleostei</taxon>
        <taxon>Acanthomorphata</taxon>
        <taxon>Carangaria</taxon>
        <taxon>Pleuronectiformes</taxon>
        <taxon>Pleuronectoidei</taxon>
        <taxon>Pleuronectidae</taxon>
        <taxon>Pleuronectes</taxon>
    </lineage>
</organism>
<feature type="transmembrane region" description="Helical" evidence="6">
    <location>
        <begin position="79"/>
        <end position="98"/>
    </location>
</feature>
<keyword evidence="4 6" id="KW-1133">Transmembrane helix</keyword>
<dbReference type="InterPro" id="IPR000500">
    <property type="entry name" value="Connexin"/>
</dbReference>
<comment type="caution">
    <text evidence="8">The sequence shown here is derived from an EMBL/GenBank/DDBJ whole genome shotgun (WGS) entry which is preliminary data.</text>
</comment>